<dbReference type="Pfam" id="PF00628">
    <property type="entry name" value="PHD"/>
    <property type="match status" value="1"/>
</dbReference>
<feature type="domain" description="PHD-type" evidence="6">
    <location>
        <begin position="26"/>
        <end position="75"/>
    </location>
</feature>
<sequence length="567" mass="62088">MNSIRRLQVYHPLGNESVALSDPYAHVSCSICHGSQNEELLLLCDLCDSGSHTYCSGLGTTIPEGDWYCPDCTISRDKHLKSQFDDDHCPQFSFKNVDTTQVPEQSVSIYDIVADEIISNSSRRFSTKDVFEPQSIGCRSLSRNSRHSENLDSGLQTEQSSSVSTVGKPLCGPTKCIETGARTLRTCRNLHDRIQGLRENWNSLRDGSLHFSSNLLCATTNEKRRSLPAGTSPNKPRQGTTTSHINREPTSASAYGSPHISRQQATTSSTNREQTSANVCGKTANIGNSPDIDKAWKMMKIAKATQATQRDSKRDNFLNSPGKRTVVQDAVNYPSKANVLKGTEKLQSGSSTCNGKSRVGKITLGTGSDDRCFTLYQKHNSQSDFKQTPDAHNVTDMQNLQGPRWKGDLARQLVSSGTSTRSIFQESMVNPGSVACPQSCVSTPPSKKLINFSSSNIEGNSEEVNGNKMDGNLSMSNDRANCNSSSNSKSLEKLNLSLPSRERHFDNRKCDLGAHVCGSLMKTNGLADNSSKSEVQSLVKLNLKLLSRHQQLGNYATSPKNSFCYCV</sequence>
<dbReference type="PANTHER" id="PTHR47177:SF4">
    <property type="entry name" value="OS06G0283200 PROTEIN"/>
    <property type="match status" value="1"/>
</dbReference>
<accession>A0A445MEQ0</accession>
<keyword evidence="2 4" id="KW-0863">Zinc-finger</keyword>
<name>A0A445MEQ0_ENSVE</name>
<evidence type="ECO:0000256" key="2">
    <source>
        <dbReference type="ARBA" id="ARBA00022771"/>
    </source>
</evidence>
<evidence type="ECO:0000256" key="5">
    <source>
        <dbReference type="SAM" id="MobiDB-lite"/>
    </source>
</evidence>
<dbReference type="Gene3D" id="3.30.40.10">
    <property type="entry name" value="Zinc/RING finger domain, C3HC4 (zinc finger)"/>
    <property type="match status" value="1"/>
</dbReference>
<feature type="compositionally biased region" description="Low complexity" evidence="5">
    <location>
        <begin position="481"/>
        <end position="491"/>
    </location>
</feature>
<organism evidence="7">
    <name type="scientific">Ensete ventricosum</name>
    <name type="common">Abyssinian banana</name>
    <name type="synonym">Musa ensete</name>
    <dbReference type="NCBI Taxonomy" id="4639"/>
    <lineage>
        <taxon>Eukaryota</taxon>
        <taxon>Viridiplantae</taxon>
        <taxon>Streptophyta</taxon>
        <taxon>Embryophyta</taxon>
        <taxon>Tracheophyta</taxon>
        <taxon>Spermatophyta</taxon>
        <taxon>Magnoliopsida</taxon>
        <taxon>Liliopsida</taxon>
        <taxon>Zingiberales</taxon>
        <taxon>Musaceae</taxon>
        <taxon>Ensete</taxon>
    </lineage>
</organism>
<evidence type="ECO:0000313" key="7">
    <source>
        <dbReference type="EMBL" id="RZR72740.1"/>
    </source>
</evidence>
<keyword evidence="3" id="KW-0862">Zinc</keyword>
<feature type="region of interest" description="Disordered" evidence="5">
    <location>
        <begin position="459"/>
        <end position="491"/>
    </location>
</feature>
<dbReference type="SMART" id="SM00249">
    <property type="entry name" value="PHD"/>
    <property type="match status" value="1"/>
</dbReference>
<dbReference type="AlphaFoldDB" id="A0A445MEQ0"/>
<dbReference type="InterPro" id="IPR013083">
    <property type="entry name" value="Znf_RING/FYVE/PHD"/>
</dbReference>
<proteinExistence type="predicted"/>
<protein>
    <recommendedName>
        <fullName evidence="6">PHD-type domain-containing protein</fullName>
    </recommendedName>
</protein>
<dbReference type="PANTHER" id="PTHR47177">
    <property type="entry name" value="F18C1.6 PROTEIN"/>
    <property type="match status" value="1"/>
</dbReference>
<feature type="region of interest" description="Disordered" evidence="5">
    <location>
        <begin position="222"/>
        <end position="284"/>
    </location>
</feature>
<dbReference type="Proteomes" id="UP000290560">
    <property type="component" value="Unassembled WGS sequence"/>
</dbReference>
<evidence type="ECO:0000256" key="1">
    <source>
        <dbReference type="ARBA" id="ARBA00022723"/>
    </source>
</evidence>
<dbReference type="InterPro" id="IPR019787">
    <property type="entry name" value="Znf_PHD-finger"/>
</dbReference>
<feature type="compositionally biased region" description="Polar residues" evidence="5">
    <location>
        <begin position="229"/>
        <end position="278"/>
    </location>
</feature>
<dbReference type="InterPro" id="IPR001965">
    <property type="entry name" value="Znf_PHD"/>
</dbReference>
<dbReference type="SUPFAM" id="SSF57903">
    <property type="entry name" value="FYVE/PHD zinc finger"/>
    <property type="match status" value="1"/>
</dbReference>
<gene>
    <name evidence="7" type="ORF">BHM03_00016215</name>
</gene>
<dbReference type="PROSITE" id="PS50016">
    <property type="entry name" value="ZF_PHD_2"/>
    <property type="match status" value="1"/>
</dbReference>
<reference evidence="7" key="1">
    <citation type="journal article" date="2018" name="Data Brief">
        <title>Genome sequence data from 17 accessions of Ensete ventricosum, a staple food crop for millions in Ethiopia.</title>
        <authorList>
            <person name="Yemataw Z."/>
            <person name="Muzemil S."/>
            <person name="Ambachew D."/>
            <person name="Tripathi L."/>
            <person name="Tesfaye K."/>
            <person name="Chala A."/>
            <person name="Farbos A."/>
            <person name="O'Neill P."/>
            <person name="Moore K."/>
            <person name="Grant M."/>
            <person name="Studholme D.J."/>
        </authorList>
    </citation>
    <scope>NUCLEOTIDE SEQUENCE [LARGE SCALE GENOMIC DNA]</scope>
    <source>
        <tissue evidence="7">Leaf</tissue>
    </source>
</reference>
<dbReference type="GO" id="GO:0008270">
    <property type="term" value="F:zinc ion binding"/>
    <property type="evidence" value="ECO:0007669"/>
    <property type="project" value="UniProtKB-KW"/>
</dbReference>
<feature type="region of interest" description="Disordered" evidence="5">
    <location>
        <begin position="142"/>
        <end position="168"/>
    </location>
</feature>
<evidence type="ECO:0000256" key="4">
    <source>
        <dbReference type="PROSITE-ProRule" id="PRU00146"/>
    </source>
</evidence>
<keyword evidence="1" id="KW-0479">Metal-binding</keyword>
<evidence type="ECO:0000256" key="3">
    <source>
        <dbReference type="ARBA" id="ARBA00022833"/>
    </source>
</evidence>
<feature type="compositionally biased region" description="Polar residues" evidence="5">
    <location>
        <begin position="151"/>
        <end position="165"/>
    </location>
</feature>
<dbReference type="InterPro" id="IPR011011">
    <property type="entry name" value="Znf_FYVE_PHD"/>
</dbReference>
<dbReference type="EMBL" id="KV875747">
    <property type="protein sequence ID" value="RZR72740.1"/>
    <property type="molecule type" value="Genomic_DNA"/>
</dbReference>
<evidence type="ECO:0000259" key="6">
    <source>
        <dbReference type="PROSITE" id="PS50016"/>
    </source>
</evidence>